<evidence type="ECO:0000313" key="12">
    <source>
        <dbReference type="Proteomes" id="UP001465153"/>
    </source>
</evidence>
<dbReference type="CDD" id="cd21117">
    <property type="entry name" value="Twitch_MoaA"/>
    <property type="match status" value="1"/>
</dbReference>
<keyword evidence="7" id="KW-0342">GTP-binding</keyword>
<keyword evidence="2" id="KW-0949">S-adenosyl-L-methionine</keyword>
<evidence type="ECO:0000259" key="10">
    <source>
        <dbReference type="PROSITE" id="PS51918"/>
    </source>
</evidence>
<dbReference type="Gene3D" id="3.20.20.70">
    <property type="entry name" value="Aldolase class I"/>
    <property type="match status" value="1"/>
</dbReference>
<comment type="cofactor">
    <cofactor evidence="1">
        <name>[4Fe-4S] cluster</name>
        <dbReference type="ChEBI" id="CHEBI:49883"/>
    </cofactor>
</comment>
<gene>
    <name evidence="11" type="primary">moaA_1</name>
    <name evidence="11" type="ORF">NBRC116591_14360</name>
</gene>
<dbReference type="PANTHER" id="PTHR22960">
    <property type="entry name" value="MOLYBDOPTERIN COFACTOR SYNTHESIS PROTEIN A"/>
    <property type="match status" value="1"/>
</dbReference>
<sequence length="298" mass="33056">MAEDMTFLPRAQLCTLEELVHISQSFVALGIRKIRITGGEPLIRKNIQSLFQALGEIEDLEELAITTNGAHLIEHAQSLQAAGVKRINVSLDSLDSAQFTQLTRTGNLDNVLSGIDHVNKLGFAKIKLNAVVLKNRNVDQVIPLVRFAIDNGLDLSFIEEMPLGNISEHNRSEEFISSEALRELIQSQLSLLPSSESTGGPSRYWQVPHSNTKIGFISPHSENFCDACNRVRVSAEGKLLLCLGNEHAVDLKQIIRANPGQPEQVQQAIIKAMEIKPERHYFDNDDVQIVRFMNTTGG</sequence>
<evidence type="ECO:0000256" key="4">
    <source>
        <dbReference type="ARBA" id="ARBA00022741"/>
    </source>
</evidence>
<dbReference type="Pfam" id="PF04055">
    <property type="entry name" value="Radical_SAM"/>
    <property type="match status" value="1"/>
</dbReference>
<keyword evidence="4" id="KW-0547">Nucleotide-binding</keyword>
<dbReference type="InterPro" id="IPR058240">
    <property type="entry name" value="rSAM_sf"/>
</dbReference>
<evidence type="ECO:0000256" key="2">
    <source>
        <dbReference type="ARBA" id="ARBA00022691"/>
    </source>
</evidence>
<evidence type="ECO:0000256" key="9">
    <source>
        <dbReference type="ARBA" id="ARBA00023239"/>
    </source>
</evidence>
<name>A0ABQ0A7L0_9GAMM</name>
<evidence type="ECO:0000256" key="8">
    <source>
        <dbReference type="ARBA" id="ARBA00023150"/>
    </source>
</evidence>
<dbReference type="EMBL" id="BAABWN010000004">
    <property type="protein sequence ID" value="GAA6167626.1"/>
    <property type="molecule type" value="Genomic_DNA"/>
</dbReference>
<dbReference type="PANTHER" id="PTHR22960:SF0">
    <property type="entry name" value="MOLYBDENUM COFACTOR BIOSYNTHESIS PROTEIN 1"/>
    <property type="match status" value="1"/>
</dbReference>
<protein>
    <submittedName>
        <fullName evidence="11">GTP 3',8-cyclase MoaA</fullName>
    </submittedName>
</protein>
<keyword evidence="3" id="KW-0479">Metal-binding</keyword>
<evidence type="ECO:0000256" key="7">
    <source>
        <dbReference type="ARBA" id="ARBA00023134"/>
    </source>
</evidence>
<dbReference type="InterPro" id="IPR007197">
    <property type="entry name" value="rSAM"/>
</dbReference>
<dbReference type="InterPro" id="IPR013785">
    <property type="entry name" value="Aldolase_TIM"/>
</dbReference>
<keyword evidence="5" id="KW-0408">Iron</keyword>
<evidence type="ECO:0000256" key="5">
    <source>
        <dbReference type="ARBA" id="ARBA00023004"/>
    </source>
</evidence>
<dbReference type="InterPro" id="IPR050105">
    <property type="entry name" value="MoCo_biosynth_MoaA/MoaC"/>
</dbReference>
<evidence type="ECO:0000256" key="1">
    <source>
        <dbReference type="ARBA" id="ARBA00001966"/>
    </source>
</evidence>
<dbReference type="SUPFAM" id="SSF102114">
    <property type="entry name" value="Radical SAM enzymes"/>
    <property type="match status" value="1"/>
</dbReference>
<keyword evidence="12" id="KW-1185">Reference proteome</keyword>
<proteinExistence type="predicted"/>
<dbReference type="InterPro" id="IPR013483">
    <property type="entry name" value="MoaA"/>
</dbReference>
<reference evidence="11 12" key="1">
    <citation type="submission" date="2024-04" db="EMBL/GenBank/DDBJ databases">
        <title>Draft genome sequence of Sessilibacter corallicola NBRC 116591.</title>
        <authorList>
            <person name="Miyakawa T."/>
            <person name="Kusuya Y."/>
            <person name="Miura T."/>
        </authorList>
    </citation>
    <scope>NUCLEOTIDE SEQUENCE [LARGE SCALE GENOMIC DNA]</scope>
    <source>
        <strain evidence="11 12">KU-00831-HH</strain>
    </source>
</reference>
<evidence type="ECO:0000313" key="11">
    <source>
        <dbReference type="EMBL" id="GAA6167626.1"/>
    </source>
</evidence>
<dbReference type="InterPro" id="IPR010505">
    <property type="entry name" value="MoaA_twitch"/>
</dbReference>
<evidence type="ECO:0000256" key="6">
    <source>
        <dbReference type="ARBA" id="ARBA00023014"/>
    </source>
</evidence>
<organism evidence="11 12">
    <name type="scientific">Sessilibacter corallicola</name>
    <dbReference type="NCBI Taxonomy" id="2904075"/>
    <lineage>
        <taxon>Bacteria</taxon>
        <taxon>Pseudomonadati</taxon>
        <taxon>Pseudomonadota</taxon>
        <taxon>Gammaproteobacteria</taxon>
        <taxon>Cellvibrionales</taxon>
        <taxon>Cellvibrionaceae</taxon>
        <taxon>Sessilibacter</taxon>
    </lineage>
</organism>
<dbReference type="Pfam" id="PF06463">
    <property type="entry name" value="Mob_synth_C"/>
    <property type="match status" value="1"/>
</dbReference>
<dbReference type="NCBIfam" id="TIGR02666">
    <property type="entry name" value="moaA"/>
    <property type="match status" value="1"/>
</dbReference>
<comment type="caution">
    <text evidence="11">The sequence shown here is derived from an EMBL/GenBank/DDBJ whole genome shotgun (WGS) entry which is preliminary data.</text>
</comment>
<keyword evidence="9" id="KW-0456">Lyase</keyword>
<keyword evidence="6" id="KW-0411">Iron-sulfur</keyword>
<dbReference type="CDD" id="cd01335">
    <property type="entry name" value="Radical_SAM"/>
    <property type="match status" value="1"/>
</dbReference>
<feature type="domain" description="Radical SAM core" evidence="10">
    <location>
        <begin position="1"/>
        <end position="194"/>
    </location>
</feature>
<accession>A0ABQ0A7L0</accession>
<evidence type="ECO:0000256" key="3">
    <source>
        <dbReference type="ARBA" id="ARBA00022723"/>
    </source>
</evidence>
<dbReference type="Proteomes" id="UP001465153">
    <property type="component" value="Unassembled WGS sequence"/>
</dbReference>
<dbReference type="PROSITE" id="PS51918">
    <property type="entry name" value="RADICAL_SAM"/>
    <property type="match status" value="1"/>
</dbReference>
<keyword evidence="8" id="KW-0501">Molybdenum cofactor biosynthesis</keyword>